<dbReference type="EMBL" id="JAODUP010000780">
    <property type="protein sequence ID" value="KAK2144170.1"/>
    <property type="molecule type" value="Genomic_DNA"/>
</dbReference>
<reference evidence="1" key="1">
    <citation type="journal article" date="2023" name="Mol. Biol. Evol.">
        <title>Third-Generation Sequencing Reveals the Adaptive Role of the Epigenome in Three Deep-Sea Polychaetes.</title>
        <authorList>
            <person name="Perez M."/>
            <person name="Aroh O."/>
            <person name="Sun Y."/>
            <person name="Lan Y."/>
            <person name="Juniper S.K."/>
            <person name="Young C.R."/>
            <person name="Angers B."/>
            <person name="Qian P.Y."/>
        </authorList>
    </citation>
    <scope>NUCLEOTIDE SEQUENCE</scope>
    <source>
        <strain evidence="1">P08H-3</strain>
    </source>
</reference>
<keyword evidence="2" id="KW-1185">Reference proteome</keyword>
<accession>A0AAD9J200</accession>
<evidence type="ECO:0000313" key="2">
    <source>
        <dbReference type="Proteomes" id="UP001208570"/>
    </source>
</evidence>
<sequence length="31" mass="3446">MDAILVDISQFGKYLKGYQSDCPPELRSGDV</sequence>
<protein>
    <submittedName>
        <fullName evidence="1">Uncharacterized protein</fullName>
    </submittedName>
</protein>
<evidence type="ECO:0000313" key="1">
    <source>
        <dbReference type="EMBL" id="KAK2144170.1"/>
    </source>
</evidence>
<comment type="caution">
    <text evidence="1">The sequence shown here is derived from an EMBL/GenBank/DDBJ whole genome shotgun (WGS) entry which is preliminary data.</text>
</comment>
<dbReference type="AlphaFoldDB" id="A0AAD9J200"/>
<gene>
    <name evidence="1" type="ORF">LSH36_780g01022</name>
</gene>
<organism evidence="1 2">
    <name type="scientific">Paralvinella palmiformis</name>
    <dbReference type="NCBI Taxonomy" id="53620"/>
    <lineage>
        <taxon>Eukaryota</taxon>
        <taxon>Metazoa</taxon>
        <taxon>Spiralia</taxon>
        <taxon>Lophotrochozoa</taxon>
        <taxon>Annelida</taxon>
        <taxon>Polychaeta</taxon>
        <taxon>Sedentaria</taxon>
        <taxon>Canalipalpata</taxon>
        <taxon>Terebellida</taxon>
        <taxon>Terebelliformia</taxon>
        <taxon>Alvinellidae</taxon>
        <taxon>Paralvinella</taxon>
    </lineage>
</organism>
<proteinExistence type="predicted"/>
<dbReference type="Proteomes" id="UP001208570">
    <property type="component" value="Unassembled WGS sequence"/>
</dbReference>
<name>A0AAD9J200_9ANNE</name>